<proteinExistence type="predicted"/>
<gene>
    <name evidence="6" type="ORF">E5986_02365</name>
</gene>
<feature type="transmembrane region" description="Helical" evidence="4">
    <location>
        <begin position="55"/>
        <end position="76"/>
    </location>
</feature>
<accession>A0A4S4G6D9</accession>
<name>A0A4S4G6D9_9ACTN</name>
<dbReference type="SMART" id="SM00421">
    <property type="entry name" value="HTH_LUXR"/>
    <property type="match status" value="1"/>
</dbReference>
<feature type="transmembrane region" description="Helical" evidence="4">
    <location>
        <begin position="23"/>
        <end position="43"/>
    </location>
</feature>
<organism evidence="6 7">
    <name type="scientific">Adlercreutzia caecimuris</name>
    <dbReference type="NCBI Taxonomy" id="671266"/>
    <lineage>
        <taxon>Bacteria</taxon>
        <taxon>Bacillati</taxon>
        <taxon>Actinomycetota</taxon>
        <taxon>Coriobacteriia</taxon>
        <taxon>Eggerthellales</taxon>
        <taxon>Eggerthellaceae</taxon>
        <taxon>Adlercreutzia</taxon>
    </lineage>
</organism>
<dbReference type="GO" id="GO:0003677">
    <property type="term" value="F:DNA binding"/>
    <property type="evidence" value="ECO:0007669"/>
    <property type="project" value="UniProtKB-KW"/>
</dbReference>
<comment type="caution">
    <text evidence="6">The sequence shown here is derived from an EMBL/GenBank/DDBJ whole genome shotgun (WGS) entry which is preliminary data.</text>
</comment>
<protein>
    <submittedName>
        <fullName evidence="6">Helix-turn-helix transcriptional regulator</fullName>
    </submittedName>
</protein>
<dbReference type="PANTHER" id="PTHR44688">
    <property type="entry name" value="DNA-BINDING TRANSCRIPTIONAL ACTIVATOR DEVR_DOSR"/>
    <property type="match status" value="1"/>
</dbReference>
<dbReference type="GO" id="GO:0006355">
    <property type="term" value="P:regulation of DNA-templated transcription"/>
    <property type="evidence" value="ECO:0007669"/>
    <property type="project" value="InterPro"/>
</dbReference>
<evidence type="ECO:0000256" key="2">
    <source>
        <dbReference type="ARBA" id="ARBA00023125"/>
    </source>
</evidence>
<sequence length="229" mass="24637">MEEESARRSKRRFSMFIGVMEGAALFILIGFALACAAIARACFSQRPDGTATRTALLWSAAFVVQVLGAVMARDAIGGAAPLAWSAAALVAAGVASLVLGRLWRERAMEREAMRMRSLAPQPDQDWPCDEVSSCISASGAERSGGVEANGPASDECELAARCAWAARVFDLTRREEDVLVLLATGRTASEVASELVVSPNTVKTHIRNLYRKLGINRRGDLAERLGLER</sequence>
<keyword evidence="4" id="KW-1133">Transmembrane helix</keyword>
<dbReference type="PANTHER" id="PTHR44688:SF16">
    <property type="entry name" value="DNA-BINDING TRANSCRIPTIONAL ACTIVATOR DEVR_DOSR"/>
    <property type="match status" value="1"/>
</dbReference>
<dbReference type="Pfam" id="PF00196">
    <property type="entry name" value="GerE"/>
    <property type="match status" value="1"/>
</dbReference>
<dbReference type="PROSITE" id="PS50043">
    <property type="entry name" value="HTH_LUXR_2"/>
    <property type="match status" value="1"/>
</dbReference>
<dbReference type="InterPro" id="IPR036388">
    <property type="entry name" value="WH-like_DNA-bd_sf"/>
</dbReference>
<dbReference type="CDD" id="cd06170">
    <property type="entry name" value="LuxR_C_like"/>
    <property type="match status" value="1"/>
</dbReference>
<dbReference type="AlphaFoldDB" id="A0A4S4G6D9"/>
<dbReference type="InterPro" id="IPR000792">
    <property type="entry name" value="Tscrpt_reg_LuxR_C"/>
</dbReference>
<evidence type="ECO:0000259" key="5">
    <source>
        <dbReference type="PROSITE" id="PS50043"/>
    </source>
</evidence>
<keyword evidence="3" id="KW-0804">Transcription</keyword>
<dbReference type="PROSITE" id="PS00622">
    <property type="entry name" value="HTH_LUXR_1"/>
    <property type="match status" value="1"/>
</dbReference>
<reference evidence="6 7" key="1">
    <citation type="submission" date="2019-04" db="EMBL/GenBank/DDBJ databases">
        <title>Microbes associate with the intestines of laboratory mice.</title>
        <authorList>
            <person name="Navarre W."/>
            <person name="Wong E."/>
            <person name="Huang K.C."/>
            <person name="Tropini C."/>
            <person name="Ng K."/>
            <person name="Yu B."/>
        </authorList>
    </citation>
    <scope>NUCLEOTIDE SEQUENCE [LARGE SCALE GENOMIC DNA]</scope>
    <source>
        <strain evidence="6 7">NM80_B27</strain>
    </source>
</reference>
<dbReference type="PRINTS" id="PR00038">
    <property type="entry name" value="HTHLUXR"/>
</dbReference>
<evidence type="ECO:0000256" key="3">
    <source>
        <dbReference type="ARBA" id="ARBA00023163"/>
    </source>
</evidence>
<evidence type="ECO:0000256" key="4">
    <source>
        <dbReference type="SAM" id="Phobius"/>
    </source>
</evidence>
<evidence type="ECO:0000313" key="6">
    <source>
        <dbReference type="EMBL" id="THG38285.1"/>
    </source>
</evidence>
<feature type="transmembrane region" description="Helical" evidence="4">
    <location>
        <begin position="82"/>
        <end position="103"/>
    </location>
</feature>
<keyword evidence="2" id="KW-0238">DNA-binding</keyword>
<dbReference type="EMBL" id="SSTJ01000002">
    <property type="protein sequence ID" value="THG38285.1"/>
    <property type="molecule type" value="Genomic_DNA"/>
</dbReference>
<dbReference type="Proteomes" id="UP000308978">
    <property type="component" value="Unassembled WGS sequence"/>
</dbReference>
<dbReference type="Gene3D" id="1.10.10.10">
    <property type="entry name" value="Winged helix-like DNA-binding domain superfamily/Winged helix DNA-binding domain"/>
    <property type="match status" value="1"/>
</dbReference>
<keyword evidence="1" id="KW-0805">Transcription regulation</keyword>
<feature type="domain" description="HTH luxR-type" evidence="5">
    <location>
        <begin position="164"/>
        <end position="229"/>
    </location>
</feature>
<evidence type="ECO:0000256" key="1">
    <source>
        <dbReference type="ARBA" id="ARBA00023015"/>
    </source>
</evidence>
<dbReference type="SUPFAM" id="SSF46894">
    <property type="entry name" value="C-terminal effector domain of the bipartite response regulators"/>
    <property type="match status" value="1"/>
</dbReference>
<keyword evidence="4" id="KW-0472">Membrane</keyword>
<dbReference type="InterPro" id="IPR016032">
    <property type="entry name" value="Sig_transdc_resp-reg_C-effctor"/>
</dbReference>
<keyword evidence="4" id="KW-0812">Transmembrane</keyword>
<dbReference type="PROSITE" id="PS51257">
    <property type="entry name" value="PROKAR_LIPOPROTEIN"/>
    <property type="match status" value="1"/>
</dbReference>
<evidence type="ECO:0000313" key="7">
    <source>
        <dbReference type="Proteomes" id="UP000308978"/>
    </source>
</evidence>